<dbReference type="Proteomes" id="UP000824890">
    <property type="component" value="Unassembled WGS sequence"/>
</dbReference>
<keyword evidence="3" id="KW-1185">Reference proteome</keyword>
<name>A0ABQ8CCH8_BRANA</name>
<accession>A0ABQ8CCH8</accession>
<evidence type="ECO:0000313" key="3">
    <source>
        <dbReference type="Proteomes" id="UP000824890"/>
    </source>
</evidence>
<reference evidence="2 3" key="1">
    <citation type="submission" date="2021-05" db="EMBL/GenBank/DDBJ databases">
        <title>Genome Assembly of Synthetic Allotetraploid Brassica napus Reveals Homoeologous Exchanges between Subgenomes.</title>
        <authorList>
            <person name="Davis J.T."/>
        </authorList>
    </citation>
    <scope>NUCLEOTIDE SEQUENCE [LARGE SCALE GENOMIC DNA]</scope>
    <source>
        <strain evidence="3">cv. Da-Ae</strain>
        <tissue evidence="2">Seedling</tissue>
    </source>
</reference>
<comment type="caution">
    <text evidence="2">The sequence shown here is derived from an EMBL/GenBank/DDBJ whole genome shotgun (WGS) entry which is preliminary data.</text>
</comment>
<feature type="coiled-coil region" evidence="1">
    <location>
        <begin position="50"/>
        <end position="91"/>
    </location>
</feature>
<protein>
    <recommendedName>
        <fullName evidence="4">MATH domain-containing protein</fullName>
    </recommendedName>
</protein>
<evidence type="ECO:0008006" key="4">
    <source>
        <dbReference type="Google" id="ProtNLM"/>
    </source>
</evidence>
<evidence type="ECO:0000256" key="1">
    <source>
        <dbReference type="SAM" id="Coils"/>
    </source>
</evidence>
<evidence type="ECO:0000313" key="2">
    <source>
        <dbReference type="EMBL" id="KAH0914243.1"/>
    </source>
</evidence>
<dbReference type="PANTHER" id="PTHR46236">
    <property type="entry name" value="TRAF-LIKE SUPERFAMILY PROTEIN"/>
    <property type="match status" value="1"/>
</dbReference>
<organism evidence="2 3">
    <name type="scientific">Brassica napus</name>
    <name type="common">Rape</name>
    <dbReference type="NCBI Taxonomy" id="3708"/>
    <lineage>
        <taxon>Eukaryota</taxon>
        <taxon>Viridiplantae</taxon>
        <taxon>Streptophyta</taxon>
        <taxon>Embryophyta</taxon>
        <taxon>Tracheophyta</taxon>
        <taxon>Spermatophyta</taxon>
        <taxon>Magnoliopsida</taxon>
        <taxon>eudicotyledons</taxon>
        <taxon>Gunneridae</taxon>
        <taxon>Pentapetalae</taxon>
        <taxon>rosids</taxon>
        <taxon>malvids</taxon>
        <taxon>Brassicales</taxon>
        <taxon>Brassicaceae</taxon>
        <taxon>Brassiceae</taxon>
        <taxon>Brassica</taxon>
    </lineage>
</organism>
<dbReference type="PANTHER" id="PTHR46236:SF9">
    <property type="entry name" value="UBIQUITIN-SPECIFIC PROTEASE FAMILY C19-RELATED PROTEIN"/>
    <property type="match status" value="1"/>
</dbReference>
<dbReference type="InterPro" id="IPR050804">
    <property type="entry name" value="MCC"/>
</dbReference>
<sequence>MNILLSLTQALCQSPWEISKDDLPEEYAALSYLAAEGFQLDWLGKKLDEVKEKKKKGKSCLAQLQEMEEELKPLKRKYSEMEAQMDKLKAELSAAKYPVSLYDDNV</sequence>
<dbReference type="EMBL" id="JAGKQM010000008">
    <property type="protein sequence ID" value="KAH0914243.1"/>
    <property type="molecule type" value="Genomic_DNA"/>
</dbReference>
<gene>
    <name evidence="2" type="ORF">HID58_028689</name>
</gene>
<keyword evidence="1" id="KW-0175">Coiled coil</keyword>
<proteinExistence type="predicted"/>